<keyword evidence="7 8" id="KW-0132">Cell division</keyword>
<dbReference type="Pfam" id="PF21799">
    <property type="entry name" value="MurD-like_N"/>
    <property type="match status" value="1"/>
</dbReference>
<accession>A0A0G0XE06</accession>
<comment type="similarity">
    <text evidence="7">Belongs to the MurCDEF family.</text>
</comment>
<gene>
    <name evidence="7" type="primary">murD</name>
    <name evidence="11" type="ORF">UU41_C0001G0045</name>
</gene>
<organism evidence="11 12">
    <name type="scientific">Candidatus Roizmanbacteria bacterium GW2011_GWA1_41_13</name>
    <dbReference type="NCBI Taxonomy" id="1618474"/>
    <lineage>
        <taxon>Bacteria</taxon>
        <taxon>Candidatus Roizmaniibacteriota</taxon>
    </lineage>
</organism>
<evidence type="ECO:0000256" key="2">
    <source>
        <dbReference type="ARBA" id="ARBA00004752"/>
    </source>
</evidence>
<keyword evidence="7 8" id="KW-0131">Cell cycle</keyword>
<comment type="subcellular location">
    <subcellularLocation>
        <location evidence="1 7 8">Cytoplasm</location>
    </subcellularLocation>
</comment>
<dbReference type="InterPro" id="IPR036615">
    <property type="entry name" value="Mur_ligase_C_dom_sf"/>
</dbReference>
<protein>
    <recommendedName>
        <fullName evidence="7 8">UDP-N-acetylmuramoylalanine--D-glutamate ligase</fullName>
        <ecNumber evidence="7 8">6.3.2.9</ecNumber>
    </recommendedName>
    <alternativeName>
        <fullName evidence="7">D-glutamic acid-adding enzyme</fullName>
    </alternativeName>
    <alternativeName>
        <fullName evidence="7">UDP-N-acetylmuramoyl-L-alanyl-D-glutamate synthetase</fullName>
    </alternativeName>
</protein>
<comment type="pathway">
    <text evidence="2 7 8">Cell wall biogenesis; peptidoglycan biosynthesis.</text>
</comment>
<dbReference type="SUPFAM" id="SSF51984">
    <property type="entry name" value="MurCD N-terminal domain"/>
    <property type="match status" value="1"/>
</dbReference>
<evidence type="ECO:0000256" key="4">
    <source>
        <dbReference type="ARBA" id="ARBA00022598"/>
    </source>
</evidence>
<keyword evidence="3 7" id="KW-0963">Cytoplasm</keyword>
<evidence type="ECO:0000259" key="10">
    <source>
        <dbReference type="Pfam" id="PF08245"/>
    </source>
</evidence>
<evidence type="ECO:0000256" key="8">
    <source>
        <dbReference type="RuleBase" id="RU003664"/>
    </source>
</evidence>
<dbReference type="SUPFAM" id="SSF53244">
    <property type="entry name" value="MurD-like peptide ligases, peptide-binding domain"/>
    <property type="match status" value="1"/>
</dbReference>
<reference evidence="11 12" key="1">
    <citation type="journal article" date="2015" name="Nature">
        <title>rRNA introns, odd ribosomes, and small enigmatic genomes across a large radiation of phyla.</title>
        <authorList>
            <person name="Brown C.T."/>
            <person name="Hug L.A."/>
            <person name="Thomas B.C."/>
            <person name="Sharon I."/>
            <person name="Castelle C.J."/>
            <person name="Singh A."/>
            <person name="Wilkins M.J."/>
            <person name="Williams K.H."/>
            <person name="Banfield J.F."/>
        </authorList>
    </citation>
    <scope>NUCLEOTIDE SEQUENCE [LARGE SCALE GENOMIC DNA]</scope>
</reference>
<dbReference type="EMBL" id="LCAN01000001">
    <property type="protein sequence ID" value="KKR95055.1"/>
    <property type="molecule type" value="Genomic_DNA"/>
</dbReference>
<proteinExistence type="inferred from homology"/>
<dbReference type="PATRIC" id="fig|1618474.3.peg.47"/>
<keyword evidence="7 8" id="KW-0961">Cell wall biogenesis/degradation</keyword>
<dbReference type="UniPathway" id="UPA00219"/>
<dbReference type="PANTHER" id="PTHR43692:SF1">
    <property type="entry name" value="UDP-N-ACETYLMURAMOYLALANINE--D-GLUTAMATE LIGASE"/>
    <property type="match status" value="1"/>
</dbReference>
<dbReference type="InterPro" id="IPR004101">
    <property type="entry name" value="Mur_ligase_C"/>
</dbReference>
<dbReference type="Gene3D" id="3.40.1190.10">
    <property type="entry name" value="Mur-like, catalytic domain"/>
    <property type="match status" value="1"/>
</dbReference>
<evidence type="ECO:0000259" key="9">
    <source>
        <dbReference type="Pfam" id="PF02875"/>
    </source>
</evidence>
<dbReference type="InterPro" id="IPR005762">
    <property type="entry name" value="MurD"/>
</dbReference>
<evidence type="ECO:0000256" key="5">
    <source>
        <dbReference type="ARBA" id="ARBA00022741"/>
    </source>
</evidence>
<dbReference type="GO" id="GO:0071555">
    <property type="term" value="P:cell wall organization"/>
    <property type="evidence" value="ECO:0007669"/>
    <property type="project" value="UniProtKB-KW"/>
</dbReference>
<evidence type="ECO:0000313" key="11">
    <source>
        <dbReference type="EMBL" id="KKR95055.1"/>
    </source>
</evidence>
<evidence type="ECO:0000313" key="12">
    <source>
        <dbReference type="Proteomes" id="UP000034961"/>
    </source>
</evidence>
<dbReference type="Gene3D" id="3.90.190.20">
    <property type="entry name" value="Mur ligase, C-terminal domain"/>
    <property type="match status" value="1"/>
</dbReference>
<dbReference type="InterPro" id="IPR013221">
    <property type="entry name" value="Mur_ligase_cen"/>
</dbReference>
<feature type="binding site" evidence="7">
    <location>
        <begin position="118"/>
        <end position="124"/>
    </location>
    <ligand>
        <name>ATP</name>
        <dbReference type="ChEBI" id="CHEBI:30616"/>
    </ligand>
</feature>
<dbReference type="GO" id="GO:0051301">
    <property type="term" value="P:cell division"/>
    <property type="evidence" value="ECO:0007669"/>
    <property type="project" value="UniProtKB-KW"/>
</dbReference>
<dbReference type="GO" id="GO:0005737">
    <property type="term" value="C:cytoplasm"/>
    <property type="evidence" value="ECO:0007669"/>
    <property type="project" value="UniProtKB-SubCell"/>
</dbReference>
<dbReference type="GO" id="GO:0005524">
    <property type="term" value="F:ATP binding"/>
    <property type="evidence" value="ECO:0007669"/>
    <property type="project" value="UniProtKB-UniRule"/>
</dbReference>
<dbReference type="Pfam" id="PF02875">
    <property type="entry name" value="Mur_ligase_C"/>
    <property type="match status" value="1"/>
</dbReference>
<dbReference type="GO" id="GO:0009252">
    <property type="term" value="P:peptidoglycan biosynthetic process"/>
    <property type="evidence" value="ECO:0007669"/>
    <property type="project" value="UniProtKB-UniRule"/>
</dbReference>
<dbReference type="AlphaFoldDB" id="A0A0G0XE06"/>
<dbReference type="InterPro" id="IPR036565">
    <property type="entry name" value="Mur-like_cat_sf"/>
</dbReference>
<sequence>MNFKNKRITIMGIGMLGGGVGTAQFFSERGTRVLVTDLKSKDELKSSLDRLADYPIEYVLGEHRDQDFIETDMVIRNPAVPEDSKYLQIARDHHVPVEMAESLFLKLSPTKQIIGVTGTRGKSTTTAMIHHILKLAGKDVYLAGNQKNTSTLLLLNMVTKDSIVVLELSSWQTESFGWHTMSPHIAVITNIYPDHLNRYTSMEQYINAKSNIFRFQKKSDYLVLNKDVEQLTFLAKKAASKVLWFSRWEYPRYNMKLYGNHNQENAAAARSVCSLYAIDEQLIRKVIETFSPLSGRLEKVGTISGVDIINDTASTTPVAGIRALESFPRKKIIMILGGNNKKLPLEDLRYEINLRAKAVVLIPGTGTEEIRPLLEKSKHIPSISSTNTLLEAIHQALDVSQPGDVILFSPSFTSFGQFKNEFERGEVFNDAANKAITAHREKTDTRRD</sequence>
<dbReference type="PANTHER" id="PTHR43692">
    <property type="entry name" value="UDP-N-ACETYLMURAMOYLALANINE--D-GLUTAMATE LIGASE"/>
    <property type="match status" value="1"/>
</dbReference>
<evidence type="ECO:0000256" key="1">
    <source>
        <dbReference type="ARBA" id="ARBA00004496"/>
    </source>
</evidence>
<evidence type="ECO:0000256" key="3">
    <source>
        <dbReference type="ARBA" id="ARBA00022490"/>
    </source>
</evidence>
<evidence type="ECO:0000256" key="6">
    <source>
        <dbReference type="ARBA" id="ARBA00022840"/>
    </source>
</evidence>
<dbReference type="Pfam" id="PF08245">
    <property type="entry name" value="Mur_ligase_M"/>
    <property type="match status" value="1"/>
</dbReference>
<dbReference type="SUPFAM" id="SSF53623">
    <property type="entry name" value="MurD-like peptide ligases, catalytic domain"/>
    <property type="match status" value="1"/>
</dbReference>
<dbReference type="Proteomes" id="UP000034961">
    <property type="component" value="Unassembled WGS sequence"/>
</dbReference>
<feature type="domain" description="Mur ligase central" evidence="10">
    <location>
        <begin position="116"/>
        <end position="246"/>
    </location>
</feature>
<dbReference type="HAMAP" id="MF_00639">
    <property type="entry name" value="MurD"/>
    <property type="match status" value="1"/>
</dbReference>
<name>A0A0G0XE06_9BACT</name>
<keyword evidence="7 8" id="KW-0573">Peptidoglycan synthesis</keyword>
<dbReference type="Gene3D" id="3.40.50.720">
    <property type="entry name" value="NAD(P)-binding Rossmann-like Domain"/>
    <property type="match status" value="1"/>
</dbReference>
<dbReference type="EC" id="6.3.2.9" evidence="7 8"/>
<keyword evidence="5 7" id="KW-0547">Nucleotide-binding</keyword>
<comment type="catalytic activity">
    <reaction evidence="7 8">
        <text>UDP-N-acetyl-alpha-D-muramoyl-L-alanine + D-glutamate + ATP = UDP-N-acetyl-alpha-D-muramoyl-L-alanyl-D-glutamate + ADP + phosphate + H(+)</text>
        <dbReference type="Rhea" id="RHEA:16429"/>
        <dbReference type="ChEBI" id="CHEBI:15378"/>
        <dbReference type="ChEBI" id="CHEBI:29986"/>
        <dbReference type="ChEBI" id="CHEBI:30616"/>
        <dbReference type="ChEBI" id="CHEBI:43474"/>
        <dbReference type="ChEBI" id="CHEBI:83898"/>
        <dbReference type="ChEBI" id="CHEBI:83900"/>
        <dbReference type="ChEBI" id="CHEBI:456216"/>
        <dbReference type="EC" id="6.3.2.9"/>
    </reaction>
</comment>
<keyword evidence="4 7" id="KW-0436">Ligase</keyword>
<comment type="caution">
    <text evidence="11">The sequence shown here is derived from an EMBL/GenBank/DDBJ whole genome shotgun (WGS) entry which is preliminary data.</text>
</comment>
<keyword evidence="6 7" id="KW-0067">ATP-binding</keyword>
<dbReference type="GO" id="GO:0008764">
    <property type="term" value="F:UDP-N-acetylmuramoylalanine-D-glutamate ligase activity"/>
    <property type="evidence" value="ECO:0007669"/>
    <property type="project" value="UniProtKB-UniRule"/>
</dbReference>
<comment type="function">
    <text evidence="7 8">Cell wall formation. Catalyzes the addition of glutamate to the nucleotide precursor UDP-N-acetylmuramoyl-L-alanine (UMA).</text>
</comment>
<evidence type="ECO:0000256" key="7">
    <source>
        <dbReference type="HAMAP-Rule" id="MF_00639"/>
    </source>
</evidence>
<dbReference type="NCBIfam" id="TIGR01087">
    <property type="entry name" value="murD"/>
    <property type="match status" value="1"/>
</dbReference>
<feature type="domain" description="Mur ligase C-terminal" evidence="9">
    <location>
        <begin position="295"/>
        <end position="412"/>
    </location>
</feature>
<dbReference type="GO" id="GO:0008360">
    <property type="term" value="P:regulation of cell shape"/>
    <property type="evidence" value="ECO:0007669"/>
    <property type="project" value="UniProtKB-KW"/>
</dbReference>
<keyword evidence="7 8" id="KW-0133">Cell shape</keyword>